<dbReference type="EMBL" id="QXFV01001100">
    <property type="protein sequence ID" value="KAE9015211.1"/>
    <property type="molecule type" value="Genomic_DNA"/>
</dbReference>
<reference evidence="7 9" key="1">
    <citation type="submission" date="2018-09" db="EMBL/GenBank/DDBJ databases">
        <title>Genomic investigation of the strawberry pathogen Phytophthora fragariae indicates pathogenicity is determined by transcriptional variation in three key races.</title>
        <authorList>
            <person name="Adams T.M."/>
            <person name="Armitage A.D."/>
            <person name="Sobczyk M.K."/>
            <person name="Bates H.J."/>
            <person name="Dunwell J.M."/>
            <person name="Nellist C.F."/>
            <person name="Harrison R.J."/>
        </authorList>
    </citation>
    <scope>NUCLEOTIDE SEQUENCE [LARGE SCALE GENOMIC DNA]</scope>
    <source>
        <strain evidence="4 7">SCRP249</strain>
        <strain evidence="5 9">SCRP324</strain>
        <strain evidence="6 8">SCRP333</strain>
    </source>
</reference>
<organism evidence="4 7">
    <name type="scientific">Phytophthora rubi</name>
    <dbReference type="NCBI Taxonomy" id="129364"/>
    <lineage>
        <taxon>Eukaryota</taxon>
        <taxon>Sar</taxon>
        <taxon>Stramenopiles</taxon>
        <taxon>Oomycota</taxon>
        <taxon>Peronosporomycetes</taxon>
        <taxon>Peronosporales</taxon>
        <taxon>Peronosporaceae</taxon>
        <taxon>Phytophthora</taxon>
    </lineage>
</organism>
<dbReference type="Gene3D" id="2.30.29.30">
    <property type="entry name" value="Pleckstrin-homology domain (PH domain)/Phosphotyrosine-binding domain (PTB)"/>
    <property type="match status" value="2"/>
</dbReference>
<dbReference type="Proteomes" id="UP000434957">
    <property type="component" value="Unassembled WGS sequence"/>
</dbReference>
<name>A0A6A3L6R9_9STRA</name>
<proteinExistence type="predicted"/>
<evidence type="ECO:0000259" key="2">
    <source>
        <dbReference type="PROSITE" id="PS50003"/>
    </source>
</evidence>
<dbReference type="SUPFAM" id="SSF47923">
    <property type="entry name" value="Ypt/Rab-GAP domain of gyp1p"/>
    <property type="match status" value="2"/>
</dbReference>
<dbReference type="PANTHER" id="PTHR22957:SF657">
    <property type="entry name" value="PH DOMAIN-CONTAINING PROTEIN"/>
    <property type="match status" value="1"/>
</dbReference>
<dbReference type="InterPro" id="IPR011993">
    <property type="entry name" value="PH-like_dom_sf"/>
</dbReference>
<dbReference type="GO" id="GO:0005096">
    <property type="term" value="F:GTPase activator activity"/>
    <property type="evidence" value="ECO:0007669"/>
    <property type="project" value="TreeGrafter"/>
</dbReference>
<dbReference type="PANTHER" id="PTHR22957">
    <property type="entry name" value="TBC1 DOMAIN FAMILY MEMBER GTPASE-ACTIVATING PROTEIN"/>
    <property type="match status" value="1"/>
</dbReference>
<feature type="compositionally biased region" description="Low complexity" evidence="1">
    <location>
        <begin position="50"/>
        <end position="76"/>
    </location>
</feature>
<dbReference type="InterPro" id="IPR000195">
    <property type="entry name" value="Rab-GAP-TBC_dom"/>
</dbReference>
<dbReference type="SMART" id="SM00233">
    <property type="entry name" value="PH"/>
    <property type="match status" value="2"/>
</dbReference>
<dbReference type="Gene3D" id="1.10.8.270">
    <property type="entry name" value="putative rabgap domain of human tbc1 domain family member 14 like domains"/>
    <property type="match status" value="1"/>
</dbReference>
<feature type="domain" description="PH" evidence="2">
    <location>
        <begin position="280"/>
        <end position="394"/>
    </location>
</feature>
<feature type="region of interest" description="Disordered" evidence="1">
    <location>
        <begin position="164"/>
        <end position="183"/>
    </location>
</feature>
<dbReference type="Proteomes" id="UP000429607">
    <property type="component" value="Unassembled WGS sequence"/>
</dbReference>
<dbReference type="EMBL" id="QXFU01000540">
    <property type="protein sequence ID" value="KAE9030514.1"/>
    <property type="molecule type" value="Genomic_DNA"/>
</dbReference>
<dbReference type="SUPFAM" id="SSF50729">
    <property type="entry name" value="PH domain-like"/>
    <property type="match status" value="2"/>
</dbReference>
<gene>
    <name evidence="4" type="ORF">PR001_g14953</name>
    <name evidence="5" type="ORF">PR002_g9858</name>
    <name evidence="6" type="ORF">PR003_g15790</name>
</gene>
<keyword evidence="8" id="KW-1185">Reference proteome</keyword>
<feature type="region of interest" description="Disordered" evidence="1">
    <location>
        <begin position="45"/>
        <end position="76"/>
    </location>
</feature>
<dbReference type="PROSITE" id="PS50086">
    <property type="entry name" value="TBC_RABGAP"/>
    <property type="match status" value="1"/>
</dbReference>
<dbReference type="Pfam" id="PF00566">
    <property type="entry name" value="RabGAP-TBC"/>
    <property type="match status" value="1"/>
</dbReference>
<evidence type="ECO:0000313" key="6">
    <source>
        <dbReference type="EMBL" id="KAE9328423.1"/>
    </source>
</evidence>
<evidence type="ECO:0000256" key="1">
    <source>
        <dbReference type="SAM" id="MobiDB-lite"/>
    </source>
</evidence>
<dbReference type="OrthoDB" id="165315at2759"/>
<comment type="caution">
    <text evidence="4">The sequence shown here is derived from an EMBL/GenBank/DDBJ whole genome shotgun (WGS) entry which is preliminary data.</text>
</comment>
<dbReference type="Proteomes" id="UP000435112">
    <property type="component" value="Unassembled WGS sequence"/>
</dbReference>
<feature type="domain" description="Rab-GAP TBC" evidence="3">
    <location>
        <begin position="507"/>
        <end position="748"/>
    </location>
</feature>
<sequence>MEGVLWTREGRGKLLRGWHKRYFVLSECGTLREYASDVSKKDLLSRSRRASSGASTTSATSSPDRSKNNVNVNSLSSSGMTLRRELDVRGAAVKTLPFPLVGRHNAFQVTTISQTGASQAVDDVTTSATKLLLSARHADDVRQWVGAIRSAALKLTIPRRPLSPMGWSRDSDSRTSEDNSETDFLEVSMPQRADMARLSSVYEWIHECCVKTSQNLTVAGVHVPRGSLLVSANGVSLQTLTSLEVRKLLLESTGPLPVSLRFLRSPAKCGVLRAKLYTSPLTQLKSLARYRKTSRMDWKEQVVDLSGDLLTCQLKVKTPMAIGNSKKNSHSHNSSKTKRVLLLSSGSSVKPVHELVSDRKFCFIVTVQAHCMLFQARSETDRRVWTDAIQRAITIAEGLVPGGALARGSFDLDALQLQSSMNMRHLDQAFEGVEGNDAMEFEDELDLSDEDVEEELSPMDTAPSFPSDEDWASATQSAAYLPDRELSEMLRVLQSSGRFIEALQLMQKNTTLRPKYWRQIFRWALIPARSDEENKELFQQLVGTPLSEDDDLQVQKDIPRTAKWLAGSAGAPKLDESERAVRLECLERVLHGFLSSCSLDVRTDEDPVSPSSTSSPPSSPNFYMQGMNGLAFILLEVLENDEVEAFRFLRGIVARILPHVFGICCEGTGRDHFDLFRSLVEVGDVLQEVARLHLPNFHAALDSAGLPVCLLAYKWFPTLFSDVTLTASHSQLRFDTLLCCWDVCLLLGLEGMFCVALALCSAAEDDVLALAACGEAVSHSAEQVSATVGRALALLSPEDLVTSVCEVLELCSHPVLLKLRNAHRRRLKLGYSKVGNGFAASSTRSSPERTVAKTPSTPSPPMTVTDLDSGKVFKISNSGNMLLPTAAPQ</sequence>
<evidence type="ECO:0000313" key="4">
    <source>
        <dbReference type="EMBL" id="KAE9015211.1"/>
    </source>
</evidence>
<evidence type="ECO:0008006" key="10">
    <source>
        <dbReference type="Google" id="ProtNLM"/>
    </source>
</evidence>
<dbReference type="PROSITE" id="PS50003">
    <property type="entry name" value="PH_DOMAIN"/>
    <property type="match status" value="2"/>
</dbReference>
<dbReference type="InterPro" id="IPR001849">
    <property type="entry name" value="PH_domain"/>
</dbReference>
<evidence type="ECO:0000313" key="8">
    <source>
        <dbReference type="Proteomes" id="UP000434957"/>
    </source>
</evidence>
<feature type="region of interest" description="Disordered" evidence="1">
    <location>
        <begin position="838"/>
        <end position="865"/>
    </location>
</feature>
<evidence type="ECO:0000313" key="9">
    <source>
        <dbReference type="Proteomes" id="UP000435112"/>
    </source>
</evidence>
<evidence type="ECO:0000313" key="7">
    <source>
        <dbReference type="Proteomes" id="UP000429607"/>
    </source>
</evidence>
<dbReference type="Pfam" id="PF00169">
    <property type="entry name" value="PH"/>
    <property type="match status" value="2"/>
</dbReference>
<dbReference type="Gene3D" id="1.10.472.80">
    <property type="entry name" value="Ypt/Rab-GAP domain of gyp1p, domain 3"/>
    <property type="match status" value="1"/>
</dbReference>
<evidence type="ECO:0000259" key="3">
    <source>
        <dbReference type="PROSITE" id="PS50086"/>
    </source>
</evidence>
<feature type="domain" description="PH" evidence="2">
    <location>
        <begin position="1"/>
        <end position="153"/>
    </location>
</feature>
<accession>A0A6A3L6R9</accession>
<evidence type="ECO:0000313" key="5">
    <source>
        <dbReference type="EMBL" id="KAE9030514.1"/>
    </source>
</evidence>
<dbReference type="AlphaFoldDB" id="A0A6A3L6R9"/>
<protein>
    <recommendedName>
        <fullName evidence="10">PH domain-containing protein</fullName>
    </recommendedName>
</protein>
<dbReference type="EMBL" id="QXFT01001115">
    <property type="protein sequence ID" value="KAE9328423.1"/>
    <property type="molecule type" value="Genomic_DNA"/>
</dbReference>
<dbReference type="InterPro" id="IPR035969">
    <property type="entry name" value="Rab-GAP_TBC_sf"/>
</dbReference>